<evidence type="ECO:0000256" key="3">
    <source>
        <dbReference type="ARBA" id="ARBA00022643"/>
    </source>
</evidence>
<keyword evidence="4" id="KW-0521">NADP</keyword>
<dbReference type="Pfam" id="PF00724">
    <property type="entry name" value="Oxidored_FMN"/>
    <property type="match status" value="1"/>
</dbReference>
<proteinExistence type="predicted"/>
<dbReference type="AlphaFoldDB" id="A0A6J6RPQ1"/>
<keyword evidence="3" id="KW-0288">FMN</keyword>
<keyword evidence="2" id="KW-0285">Flavoprotein</keyword>
<dbReference type="SUPFAM" id="SSF51395">
    <property type="entry name" value="FMN-linked oxidoreductases"/>
    <property type="match status" value="1"/>
</dbReference>
<evidence type="ECO:0000256" key="5">
    <source>
        <dbReference type="ARBA" id="ARBA00023002"/>
    </source>
</evidence>
<comment type="cofactor">
    <cofactor evidence="1">
        <name>FMN</name>
        <dbReference type="ChEBI" id="CHEBI:58210"/>
    </cofactor>
</comment>
<dbReference type="Gene3D" id="3.20.20.70">
    <property type="entry name" value="Aldolase class I"/>
    <property type="match status" value="1"/>
</dbReference>
<keyword evidence="5" id="KW-0560">Oxidoreductase</keyword>
<evidence type="ECO:0000256" key="1">
    <source>
        <dbReference type="ARBA" id="ARBA00001917"/>
    </source>
</evidence>
<dbReference type="InterPro" id="IPR044152">
    <property type="entry name" value="YqjM-like"/>
</dbReference>
<name>A0A6J6RPQ1_9ZZZZ</name>
<dbReference type="InterPro" id="IPR013785">
    <property type="entry name" value="Aldolase_TIM"/>
</dbReference>
<reference evidence="7" key="1">
    <citation type="submission" date="2020-05" db="EMBL/GenBank/DDBJ databases">
        <authorList>
            <person name="Chiriac C."/>
            <person name="Salcher M."/>
            <person name="Ghai R."/>
            <person name="Kavagutti S V."/>
        </authorList>
    </citation>
    <scope>NUCLEOTIDE SEQUENCE</scope>
</reference>
<dbReference type="PANTHER" id="PTHR43303:SF4">
    <property type="entry name" value="NADPH DEHYDROGENASE C23G7.10C-RELATED"/>
    <property type="match status" value="1"/>
</dbReference>
<dbReference type="PANTHER" id="PTHR43303">
    <property type="entry name" value="NADPH DEHYDROGENASE C23G7.10C-RELATED"/>
    <property type="match status" value="1"/>
</dbReference>
<evidence type="ECO:0000256" key="2">
    <source>
        <dbReference type="ARBA" id="ARBA00022630"/>
    </source>
</evidence>
<dbReference type="InterPro" id="IPR001155">
    <property type="entry name" value="OxRdtase_FMN_N"/>
</dbReference>
<dbReference type="GO" id="GO:0010181">
    <property type="term" value="F:FMN binding"/>
    <property type="evidence" value="ECO:0007669"/>
    <property type="project" value="InterPro"/>
</dbReference>
<dbReference type="CDD" id="cd02932">
    <property type="entry name" value="OYE_YqiM_FMN"/>
    <property type="match status" value="1"/>
</dbReference>
<dbReference type="EMBL" id="CAEZYJ010000132">
    <property type="protein sequence ID" value="CAB4724464.1"/>
    <property type="molecule type" value="Genomic_DNA"/>
</dbReference>
<protein>
    <submittedName>
        <fullName evidence="7">Unannotated protein</fullName>
    </submittedName>
</protein>
<evidence type="ECO:0000256" key="4">
    <source>
        <dbReference type="ARBA" id="ARBA00022857"/>
    </source>
</evidence>
<accession>A0A6J6RPQ1</accession>
<gene>
    <name evidence="7" type="ORF">UFOPK2659_00877</name>
</gene>
<feature type="domain" description="NADH:flavin oxidoreductase/NADH oxidase N-terminal" evidence="6">
    <location>
        <begin position="5"/>
        <end position="341"/>
    </location>
</feature>
<evidence type="ECO:0000259" key="6">
    <source>
        <dbReference type="Pfam" id="PF00724"/>
    </source>
</evidence>
<sequence length="355" mass="38297">MSEINLFTPLKIRGVEFANRLWVSPMCMYSANDGLVSEWHRVHLGAFATGGAGLVVVEATGVTPKGRISIGCTGIWNDEQAQAFKPITEFSKSMGSKIGIQLAHSGRKGATTRPGSDHQMATEAEGGWVAEAPSAIAYGNMPIPQALTVSEIQQLVQDFAAATKRAVNVGFDVIELHGAHGYLLHQFLSPISNLRNDEYGGSFENRTRFLLETVKAVRGAMPDSMPLFVRISATDWVEGGWDLEQSTQLSTLLKNNGVDLIDVSSAGLSDKQEVVAGAGFQLPFATAIRETTGILTSGVGLITTAEQANEVIREGKADAVFAGRAFLRNPRWALEVAHQLNAKAKWPHQIERGKL</sequence>
<dbReference type="GO" id="GO:0050661">
    <property type="term" value="F:NADP binding"/>
    <property type="evidence" value="ECO:0007669"/>
    <property type="project" value="InterPro"/>
</dbReference>
<evidence type="ECO:0000313" key="7">
    <source>
        <dbReference type="EMBL" id="CAB4724464.1"/>
    </source>
</evidence>
<organism evidence="7">
    <name type="scientific">freshwater metagenome</name>
    <dbReference type="NCBI Taxonomy" id="449393"/>
    <lineage>
        <taxon>unclassified sequences</taxon>
        <taxon>metagenomes</taxon>
        <taxon>ecological metagenomes</taxon>
    </lineage>
</organism>
<dbReference type="GO" id="GO:0003959">
    <property type="term" value="F:NADPH dehydrogenase activity"/>
    <property type="evidence" value="ECO:0007669"/>
    <property type="project" value="InterPro"/>
</dbReference>